<feature type="transmembrane region" description="Helical" evidence="1">
    <location>
        <begin position="603"/>
        <end position="621"/>
    </location>
</feature>
<protein>
    <submittedName>
        <fullName evidence="2">Uncharacterized protein</fullName>
    </submittedName>
</protein>
<feature type="transmembrane region" description="Helical" evidence="1">
    <location>
        <begin position="403"/>
        <end position="425"/>
    </location>
</feature>
<evidence type="ECO:0000256" key="1">
    <source>
        <dbReference type="SAM" id="Phobius"/>
    </source>
</evidence>
<dbReference type="EMBL" id="JAMKBI010000016">
    <property type="protein sequence ID" value="MCZ8535112.1"/>
    <property type="molecule type" value="Genomic_DNA"/>
</dbReference>
<feature type="transmembrane region" description="Helical" evidence="1">
    <location>
        <begin position="266"/>
        <end position="289"/>
    </location>
</feature>
<evidence type="ECO:0000313" key="3">
    <source>
        <dbReference type="Proteomes" id="UP001152172"/>
    </source>
</evidence>
<keyword evidence="1" id="KW-1133">Transmembrane helix</keyword>
<reference evidence="2" key="1">
    <citation type="submission" date="2022-05" db="EMBL/GenBank/DDBJ databases">
        <authorList>
            <person name="Colautti A."/>
            <person name="Iacumin L."/>
        </authorList>
    </citation>
    <scope>NUCLEOTIDE SEQUENCE</scope>
    <source>
        <strain evidence="2">DSM 30747</strain>
    </source>
</reference>
<accession>A0A9X3RCA9</accession>
<keyword evidence="1" id="KW-0812">Transmembrane</keyword>
<feature type="transmembrane region" description="Helical" evidence="1">
    <location>
        <begin position="649"/>
        <end position="674"/>
    </location>
</feature>
<comment type="caution">
    <text evidence="2">The sequence shown here is derived from an EMBL/GenBank/DDBJ whole genome shotgun (WGS) entry which is preliminary data.</text>
</comment>
<feature type="transmembrane region" description="Helical" evidence="1">
    <location>
        <begin position="167"/>
        <end position="189"/>
    </location>
</feature>
<name>A0A9X3RCA9_9BACI</name>
<proteinExistence type="predicted"/>
<evidence type="ECO:0000313" key="2">
    <source>
        <dbReference type="EMBL" id="MCZ8535112.1"/>
    </source>
</evidence>
<dbReference type="AlphaFoldDB" id="A0A9X3RCA9"/>
<feature type="transmembrane region" description="Helical" evidence="1">
    <location>
        <begin position="340"/>
        <end position="362"/>
    </location>
</feature>
<feature type="transmembrane region" description="Helical" evidence="1">
    <location>
        <begin position="296"/>
        <end position="320"/>
    </location>
</feature>
<dbReference type="Proteomes" id="UP001152172">
    <property type="component" value="Unassembled WGS sequence"/>
</dbReference>
<feature type="transmembrane region" description="Helical" evidence="1">
    <location>
        <begin position="17"/>
        <end position="35"/>
    </location>
</feature>
<feature type="transmembrane region" description="Helical" evidence="1">
    <location>
        <begin position="744"/>
        <end position="761"/>
    </location>
</feature>
<keyword evidence="1" id="KW-0472">Membrane</keyword>
<sequence length="826" mass="95394">MKEVTSFVMKGILKSKYILLVPIILIFFMVTLLTINSQQSGPTSQELQDTFDHRKETVNFLIGNLLNKKSHLGLPEEQQIALDSLLVQEGYLKEISTKLGIGDLDISTENLAYLKEYNLYENYDFINYNNTKLLEVEHLKAATLQRHDLTYTEQETPYNTALFSKQLFQIVFSPFTAFLFLLIFIYKLISDDQNRIFEFFKVNSLSNITVYFGYLMPFVILLLKYTILASFLSLLPPIVTGNLDMIHYPIEVVIGTDTLLVPVWKWLLYLPIGWGIFVSLMLVFAICLFKYRISFSFLIAIITFPIVIAYICSVHFGFLVVNPIHLIVSYDKQLLATNRFITYLFGMLILLILCLAACYPVFKSKRIVLRSSFLSHARKKYVPKPKWKLLQFEQIKKKRKGHVLFTFILLVGIIGGTFVVVNQAFQKLPTIYLNVIDDFQNILIDQQVQWKVIEEEFDLEAEKMKSSSEESKDISTEFPEENPYSIMIKDIENEYNNLEGLKDEIDTQDFSKMYREIMESSQSYKELDPSMWNVTVMASEEQQRILDEKNITPWPIGHQWISHFNDPSYAVDSVHYKLMKSSQERNTKYGNSGLFSLYKFLDWNMMLIVLGIYILLSWSSLSEEQRPNPSIHFLTTKPITFKSIYTSKWAYNLVIAYSMLLISGGIVFIISLLIGGLGESDYPILVYATGITDDEMFFSNVDNVHFFFESLMVLIVKSGVLIVAQIFFLNSLFSLIGKWVKNHYVTIIITVLVSVAGYYLANQYITASFMHLNPFIYFDTWHIVDGWKSVLSNSPTVNFNNGLMILLSSGLLLFLIGFIPKRKRVS</sequence>
<dbReference type="RefSeq" id="WP_269923124.1">
    <property type="nucleotide sequence ID" value="NZ_JAMKBI010000016.1"/>
</dbReference>
<gene>
    <name evidence="2" type="ORF">M9R61_17540</name>
</gene>
<feature type="transmembrane region" description="Helical" evidence="1">
    <location>
        <begin position="799"/>
        <end position="819"/>
    </location>
</feature>
<feature type="transmembrane region" description="Helical" evidence="1">
    <location>
        <begin position="210"/>
        <end position="235"/>
    </location>
</feature>
<organism evidence="2 3">
    <name type="scientific">Psychrobacillus psychrodurans</name>
    <dbReference type="NCBI Taxonomy" id="126157"/>
    <lineage>
        <taxon>Bacteria</taxon>
        <taxon>Bacillati</taxon>
        <taxon>Bacillota</taxon>
        <taxon>Bacilli</taxon>
        <taxon>Bacillales</taxon>
        <taxon>Bacillaceae</taxon>
        <taxon>Psychrobacillus</taxon>
    </lineage>
</organism>
<feature type="transmembrane region" description="Helical" evidence="1">
    <location>
        <begin position="706"/>
        <end position="732"/>
    </location>
</feature>
<keyword evidence="3" id="KW-1185">Reference proteome</keyword>